<dbReference type="Gene3D" id="3.40.50.850">
    <property type="entry name" value="Isochorismatase-like"/>
    <property type="match status" value="1"/>
</dbReference>
<evidence type="ECO:0000313" key="7">
    <source>
        <dbReference type="Proteomes" id="UP000323393"/>
    </source>
</evidence>
<dbReference type="InterPro" id="IPR000868">
    <property type="entry name" value="Isochorismatase-like_dom"/>
</dbReference>
<reference evidence="4 6" key="1">
    <citation type="submission" date="2017-04" db="EMBL/GenBank/DDBJ databases">
        <title>Complete Genome Sequence of the Bacillus horikoshii 20a strain from Cuatro Cienegas, Coahuila, Mexico.</title>
        <authorList>
            <person name="Zarza E."/>
            <person name="Alcaraz L.D."/>
            <person name="Aguilar-Salinas B."/>
            <person name="Islas A."/>
            <person name="Olmedo-Alvarez G."/>
        </authorList>
    </citation>
    <scope>NUCLEOTIDE SEQUENCE [LARGE SCALE GENOMIC DNA]</scope>
    <source>
        <strain evidence="4 6">20a</strain>
    </source>
</reference>
<evidence type="ECO:0000259" key="3">
    <source>
        <dbReference type="Pfam" id="PF00857"/>
    </source>
</evidence>
<proteinExistence type="inferred from homology"/>
<comment type="similarity">
    <text evidence="1">Belongs to the isochorismatase family.</text>
</comment>
<organism evidence="5 7">
    <name type="scientific">Sutcliffiella horikoshii</name>
    <dbReference type="NCBI Taxonomy" id="79883"/>
    <lineage>
        <taxon>Bacteria</taxon>
        <taxon>Bacillati</taxon>
        <taxon>Bacillota</taxon>
        <taxon>Bacilli</taxon>
        <taxon>Bacillales</taxon>
        <taxon>Bacillaceae</taxon>
        <taxon>Sutcliffiella</taxon>
    </lineage>
</organism>
<evidence type="ECO:0000313" key="6">
    <source>
        <dbReference type="Proteomes" id="UP000195573"/>
    </source>
</evidence>
<reference evidence="5 7" key="2">
    <citation type="submission" date="2019-08" db="EMBL/GenBank/DDBJ databases">
        <title>Bacillus genomes from the desert of Cuatro Cienegas, Coahuila.</title>
        <authorList>
            <person name="Olmedo-Alvarez G."/>
        </authorList>
    </citation>
    <scope>NUCLEOTIDE SEQUENCE [LARGE SCALE GENOMIC DNA]</scope>
    <source>
        <strain evidence="5 7">CH88_3T</strain>
    </source>
</reference>
<dbReference type="AlphaFoldDB" id="A0A1Y0CMH5"/>
<dbReference type="PANTHER" id="PTHR43540:SF1">
    <property type="entry name" value="ISOCHORISMATASE HYDROLASE"/>
    <property type="match status" value="1"/>
</dbReference>
<feature type="domain" description="Isochorismatase-like" evidence="3">
    <location>
        <begin position="4"/>
        <end position="175"/>
    </location>
</feature>
<dbReference type="RefSeq" id="WP_088018225.1">
    <property type="nucleotide sequence ID" value="NZ_CP020880.1"/>
</dbReference>
<dbReference type="GeneID" id="96738910"/>
<protein>
    <submittedName>
        <fullName evidence="5">Cysteine hydrolase</fullName>
    </submittedName>
</protein>
<evidence type="ECO:0000313" key="5">
    <source>
        <dbReference type="EMBL" id="TYS57773.1"/>
    </source>
</evidence>
<evidence type="ECO:0000256" key="2">
    <source>
        <dbReference type="ARBA" id="ARBA00022801"/>
    </source>
</evidence>
<dbReference type="KEGG" id="bhk:B4U37_10820"/>
<evidence type="ECO:0000256" key="1">
    <source>
        <dbReference type="ARBA" id="ARBA00006336"/>
    </source>
</evidence>
<dbReference type="SUPFAM" id="SSF52499">
    <property type="entry name" value="Isochorismatase-like hydrolases"/>
    <property type="match status" value="1"/>
</dbReference>
<evidence type="ECO:0000313" key="4">
    <source>
        <dbReference type="EMBL" id="ART76503.1"/>
    </source>
</evidence>
<dbReference type="CDD" id="cd01014">
    <property type="entry name" value="nicotinamidase_related"/>
    <property type="match status" value="1"/>
</dbReference>
<gene>
    <name evidence="4" type="ORF">B4U37_10820</name>
    <name evidence="5" type="ORF">FZC74_15205</name>
</gene>
<dbReference type="Proteomes" id="UP000195573">
    <property type="component" value="Chromosome"/>
</dbReference>
<dbReference type="InterPro" id="IPR036380">
    <property type="entry name" value="Isochorismatase-like_sf"/>
</dbReference>
<sequence>MKPVLLVVDVQKGFDDPAWGQRNNPDAEDRMLELMKTWRQKDFPIIHVQHVSQDPNSKLHPSNPGFALKPGFEPMEDEYFIRKNVNSCFIGTQLDSYLKKNGYQTLFVIGLTSNHCVSTTVRMAGNLGYRTYVCSDATAAYEAVSFDGLKLSAEDVHRHALSALHKEFAEVTTSKEIVKLIQQQTIKN</sequence>
<dbReference type="EMBL" id="CP020880">
    <property type="protein sequence ID" value="ART76503.1"/>
    <property type="molecule type" value="Genomic_DNA"/>
</dbReference>
<keyword evidence="2 5" id="KW-0378">Hydrolase</keyword>
<dbReference type="EMBL" id="VTEU01000006">
    <property type="protein sequence ID" value="TYS57773.1"/>
    <property type="molecule type" value="Genomic_DNA"/>
</dbReference>
<keyword evidence="6" id="KW-1185">Reference proteome</keyword>
<dbReference type="InterPro" id="IPR050272">
    <property type="entry name" value="Isochorismatase-like_hydrls"/>
</dbReference>
<dbReference type="PANTHER" id="PTHR43540">
    <property type="entry name" value="PEROXYUREIDOACRYLATE/UREIDOACRYLATE AMIDOHYDROLASE-RELATED"/>
    <property type="match status" value="1"/>
</dbReference>
<accession>A0A1Y0CMH5</accession>
<name>A0A1Y0CMH5_9BACI</name>
<dbReference type="Pfam" id="PF00857">
    <property type="entry name" value="Isochorismatase"/>
    <property type="match status" value="1"/>
</dbReference>
<dbReference type="Proteomes" id="UP000323393">
    <property type="component" value="Unassembled WGS sequence"/>
</dbReference>
<dbReference type="GO" id="GO:0016787">
    <property type="term" value="F:hydrolase activity"/>
    <property type="evidence" value="ECO:0007669"/>
    <property type="project" value="UniProtKB-KW"/>
</dbReference>